<evidence type="ECO:0000313" key="3">
    <source>
        <dbReference type="EMBL" id="SHI15310.1"/>
    </source>
</evidence>
<feature type="transmembrane region" description="Helical" evidence="1">
    <location>
        <begin position="91"/>
        <end position="110"/>
    </location>
</feature>
<reference evidence="3 4" key="1">
    <citation type="submission" date="2016-11" db="EMBL/GenBank/DDBJ databases">
        <authorList>
            <person name="Jaros S."/>
            <person name="Januszkiewicz K."/>
            <person name="Wedrychowicz H."/>
        </authorList>
    </citation>
    <scope>NUCLEOTIDE SEQUENCE [LARGE SCALE GENOMIC DNA]</scope>
    <source>
        <strain evidence="3 4">DSM 13106</strain>
    </source>
</reference>
<keyword evidence="1" id="KW-0812">Transmembrane</keyword>
<gene>
    <name evidence="3" type="ORF">SAMN02745180_02437</name>
</gene>
<dbReference type="InterPro" id="IPR025377">
    <property type="entry name" value="DUF4367"/>
</dbReference>
<dbReference type="RefSeq" id="WP_072745066.1">
    <property type="nucleotide sequence ID" value="NZ_FQXR01000015.1"/>
</dbReference>
<keyword evidence="4" id="KW-1185">Reference proteome</keyword>
<dbReference type="Pfam" id="PF14285">
    <property type="entry name" value="DUF4367"/>
    <property type="match status" value="1"/>
</dbReference>
<name>A0A1M5YTX7_9FIRM</name>
<sequence>MGNDEFLKIISSEESDDNIKNRMYCITYKALEIDAINVDTDLIDECIKTVAMIDDIETVSDKKILEMRKNVDQRYKQWEKSKKKSRFSGKTFSQIAACMFFIFTITGFIANANGYNIFKIISEWSSEAFYLTIEGEEKSEEKNKTNVNGLAESNIYDSIDEALKDIVPEPKIPLWIPDNFIFEYAEKTNLPKKTILALNYSCDDKELLIYMNIYKENNGDINDSALIEKDNTKVVVYTKNNINHYIMKNNLKTQGVWAYKNAIYTTCGDISIEETKKIIDSMYNN</sequence>
<feature type="domain" description="DUF4367" evidence="2">
    <location>
        <begin position="172"/>
        <end position="282"/>
    </location>
</feature>
<dbReference type="Proteomes" id="UP000184389">
    <property type="component" value="Unassembled WGS sequence"/>
</dbReference>
<dbReference type="OrthoDB" id="1850293at2"/>
<evidence type="ECO:0000313" key="4">
    <source>
        <dbReference type="Proteomes" id="UP000184389"/>
    </source>
</evidence>
<dbReference type="AlphaFoldDB" id="A0A1M5YTX7"/>
<accession>A0A1M5YTX7</accession>
<dbReference type="STRING" id="1123281.SAMN02745180_02437"/>
<evidence type="ECO:0000259" key="2">
    <source>
        <dbReference type="Pfam" id="PF14285"/>
    </source>
</evidence>
<protein>
    <recommendedName>
        <fullName evidence="2">DUF4367 domain-containing protein</fullName>
    </recommendedName>
</protein>
<keyword evidence="1" id="KW-0472">Membrane</keyword>
<proteinExistence type="predicted"/>
<dbReference type="EMBL" id="FQXR01000015">
    <property type="protein sequence ID" value="SHI15310.1"/>
    <property type="molecule type" value="Genomic_DNA"/>
</dbReference>
<keyword evidence="1" id="KW-1133">Transmembrane helix</keyword>
<evidence type="ECO:0000256" key="1">
    <source>
        <dbReference type="SAM" id="Phobius"/>
    </source>
</evidence>
<organism evidence="3 4">
    <name type="scientific">Sporanaerobacter acetigenes DSM 13106</name>
    <dbReference type="NCBI Taxonomy" id="1123281"/>
    <lineage>
        <taxon>Bacteria</taxon>
        <taxon>Bacillati</taxon>
        <taxon>Bacillota</taxon>
        <taxon>Tissierellia</taxon>
        <taxon>Tissierellales</taxon>
        <taxon>Sporanaerobacteraceae</taxon>
        <taxon>Sporanaerobacter</taxon>
    </lineage>
</organism>